<dbReference type="PROSITE" id="PS51168">
    <property type="entry name" value="CHORISMATE_MUT_2"/>
    <property type="match status" value="1"/>
</dbReference>
<dbReference type="SUPFAM" id="SSF48600">
    <property type="entry name" value="Chorismate mutase II"/>
    <property type="match status" value="1"/>
</dbReference>
<dbReference type="SUPFAM" id="SSF51569">
    <property type="entry name" value="Aldolase"/>
    <property type="match status" value="1"/>
</dbReference>
<dbReference type="EMBL" id="UGTL01000001">
    <property type="protein sequence ID" value="SUB85109.1"/>
    <property type="molecule type" value="Genomic_DNA"/>
</dbReference>
<gene>
    <name evidence="4" type="primary">aroF</name>
    <name evidence="4" type="ORF">NCTC11157_00831</name>
</gene>
<organism evidence="4 5">
    <name type="scientific">Prevotella disiens</name>
    <dbReference type="NCBI Taxonomy" id="28130"/>
    <lineage>
        <taxon>Bacteria</taxon>
        <taxon>Pseudomonadati</taxon>
        <taxon>Bacteroidota</taxon>
        <taxon>Bacteroidia</taxon>
        <taxon>Bacteroidales</taxon>
        <taxon>Prevotellaceae</taxon>
        <taxon>Prevotella</taxon>
    </lineage>
</organism>
<dbReference type="GO" id="GO:0016740">
    <property type="term" value="F:transferase activity"/>
    <property type="evidence" value="ECO:0007669"/>
    <property type="project" value="UniProtKB-KW"/>
</dbReference>
<dbReference type="EC" id="5.4.99.5" evidence="1"/>
<feature type="domain" description="Chorismate mutase" evidence="3">
    <location>
        <begin position="282"/>
        <end position="373"/>
    </location>
</feature>
<name>A0A379DXQ3_9BACT</name>
<dbReference type="PANTHER" id="PTHR43018">
    <property type="entry name" value="PHOSPHO-2-DEHYDRO-3-DEOXYHEPTONATE ALDOLASE"/>
    <property type="match status" value="1"/>
</dbReference>
<accession>A0A379DXQ3</accession>
<dbReference type="Pfam" id="PF01817">
    <property type="entry name" value="CM_2"/>
    <property type="match status" value="1"/>
</dbReference>
<dbReference type="GO" id="GO:0046417">
    <property type="term" value="P:chorismate metabolic process"/>
    <property type="evidence" value="ECO:0007669"/>
    <property type="project" value="InterPro"/>
</dbReference>
<dbReference type="InterPro" id="IPR036979">
    <property type="entry name" value="CM_dom_sf"/>
</dbReference>
<dbReference type="Gene3D" id="1.20.59.10">
    <property type="entry name" value="Chorismate mutase"/>
    <property type="match status" value="1"/>
</dbReference>
<keyword evidence="2 4" id="KW-0808">Transferase</keyword>
<dbReference type="Pfam" id="PF00793">
    <property type="entry name" value="DAHP_synth_1"/>
    <property type="match status" value="1"/>
</dbReference>
<dbReference type="SMART" id="SM00830">
    <property type="entry name" value="CM_2"/>
    <property type="match status" value="1"/>
</dbReference>
<reference evidence="4 5" key="1">
    <citation type="submission" date="2018-06" db="EMBL/GenBank/DDBJ databases">
        <authorList>
            <consortium name="Pathogen Informatics"/>
            <person name="Doyle S."/>
        </authorList>
    </citation>
    <scope>NUCLEOTIDE SEQUENCE [LARGE SCALE GENOMIC DNA]</scope>
    <source>
        <strain evidence="4 5">NCTC11157</strain>
    </source>
</reference>
<dbReference type="Gene3D" id="3.20.20.70">
    <property type="entry name" value="Aldolase class I"/>
    <property type="match status" value="1"/>
</dbReference>
<evidence type="ECO:0000313" key="4">
    <source>
        <dbReference type="EMBL" id="SUB85109.1"/>
    </source>
</evidence>
<dbReference type="PANTHER" id="PTHR43018:SF1">
    <property type="entry name" value="PROTEIN AROA(G)"/>
    <property type="match status" value="1"/>
</dbReference>
<protein>
    <recommendedName>
        <fullName evidence="1">chorismate mutase</fullName>
        <ecNumber evidence="1">5.4.99.5</ecNumber>
    </recommendedName>
</protein>
<evidence type="ECO:0000256" key="1">
    <source>
        <dbReference type="ARBA" id="ARBA00012404"/>
    </source>
</evidence>
<dbReference type="GO" id="GO:0004106">
    <property type="term" value="F:chorismate mutase activity"/>
    <property type="evidence" value="ECO:0007669"/>
    <property type="project" value="UniProtKB-EC"/>
</dbReference>
<evidence type="ECO:0000313" key="5">
    <source>
        <dbReference type="Proteomes" id="UP000254072"/>
    </source>
</evidence>
<dbReference type="InterPro" id="IPR006218">
    <property type="entry name" value="DAHP1/KDSA"/>
</dbReference>
<dbReference type="InterPro" id="IPR002701">
    <property type="entry name" value="CM_II_prokaryot"/>
</dbReference>
<dbReference type="InterPro" id="IPR036263">
    <property type="entry name" value="Chorismate_II_sf"/>
</dbReference>
<proteinExistence type="predicted"/>
<dbReference type="Proteomes" id="UP000254072">
    <property type="component" value="Unassembled WGS sequence"/>
</dbReference>
<dbReference type="AlphaFoldDB" id="A0A379DXQ3"/>
<sequence length="376" mass="42734">MKKDDMLTKNQDLQKTRRDRMELELQPLGLPHHDNYPVIIAGPCSAESEEQVMTTAIALAKKGCKIFRAGVWKPRTKPGGFEGQGEKALPWLKRVKEETGMLISTEVATPEHVELALQYGIDLFWIGARTTANPFAMQALADALSTVKDMPVLVKNPVNPDLELWIGALQRLNQVGMKRLGAIHRGFSSYEKKVYRNLPMWQIPIELHRRIPNLPIVCDPSHIGGRRELIEPLCQQGLDLGADGLIIESHCNPTEAWSDAEQQVTPERLAQIIPRLIVRDKHTTSEELCQLRSQIDEMDNSLIDLLSERFKLCREIGLFKKEHNMTVLQSDRYNEILEKYAKQACAYGIDAEFAAHILEIIHEESVRQQLNIINQK</sequence>
<dbReference type="InterPro" id="IPR052899">
    <property type="entry name" value="Class-I_DAHP_synthase"/>
</dbReference>
<dbReference type="InterPro" id="IPR013785">
    <property type="entry name" value="Aldolase_TIM"/>
</dbReference>
<evidence type="ECO:0000256" key="2">
    <source>
        <dbReference type="ARBA" id="ARBA00022679"/>
    </source>
</evidence>
<evidence type="ECO:0000259" key="3">
    <source>
        <dbReference type="PROSITE" id="PS51168"/>
    </source>
</evidence>